<dbReference type="Proteomes" id="UP000445000">
    <property type="component" value="Unassembled WGS sequence"/>
</dbReference>
<evidence type="ECO:0000256" key="1">
    <source>
        <dbReference type="SAM" id="Phobius"/>
    </source>
</evidence>
<evidence type="ECO:0000313" key="5">
    <source>
        <dbReference type="Proteomes" id="UP000445000"/>
    </source>
</evidence>
<comment type="caution">
    <text evidence="4">The sequence shown here is derived from an EMBL/GenBank/DDBJ whole genome shotgun (WGS) entry which is preliminary data.</text>
</comment>
<dbReference type="Gene3D" id="3.40.710.10">
    <property type="entry name" value="DD-peptidase/beta-lactamase superfamily"/>
    <property type="match status" value="1"/>
</dbReference>
<keyword evidence="1" id="KW-1133">Transmembrane helix</keyword>
<evidence type="ECO:0000259" key="3">
    <source>
        <dbReference type="Pfam" id="PF00144"/>
    </source>
</evidence>
<sequence>MRLARTLAVLVCSFGSLSAALANDSDPQASTATSAAALPLTRADVEPWLDGFLDYELQRGDIAGGVVVIVKDGEVLLQKGYGYDDVEKQRPVDPERTLFRAGSVGKLFTETAVMQLVEQGKVDLDAPIDRYLDFKIPEGFGKPVTMRNLITHTGGFEELVRELMHSDPEKFPSLEAFVKRSPPARIFPPGEVPSYCNYCIALAGYIIQRVSGETFDDYLDRHIFEPLGMQRSTFRQPLPAKLEADMSKGYGRASGPPLYFELVGPAPAGSISATGADMARFMIAHLSAEQGGAPSLLQPETARLMHNSVFQATPPVNGMALGFFEANRNGQRIIEHGGDSQVFHSQLVLFMDQGVGLFMSFNSTGKEGAVGGVRTALFEQFTDRYFPAPVPDEPTASTAVEHSRLVAGRYQSSRRAENTFFRAVGVLSQFNVTANADGTLIIPPLTKLDGQPKVWREVAPFVWREVGGKERLAAKIEDGRVRFLGHDTSSGIQVFMPVPAGTSAGWIVPVVVIAALSLLLTLIGWPVAAWIRRRHGVTLEMTKQQTFARWLVGGTAIVNLAVVVGWMTMIQYGLGNLALFDGRTNVWFVVLHLFGFIGLFGAGVAIWNAWLSFQGNHRWFGRTWSVVLAASCVAITWIAFTLNLVKLNLYY</sequence>
<dbReference type="SUPFAM" id="SSF56601">
    <property type="entry name" value="beta-lactamase/transpeptidase-like"/>
    <property type="match status" value="1"/>
</dbReference>
<accession>A0A829YNE3</accession>
<keyword evidence="5" id="KW-1185">Reference proteome</keyword>
<protein>
    <submittedName>
        <fullName evidence="4">FmtA-like protein</fullName>
    </submittedName>
</protein>
<dbReference type="InterPro" id="IPR050491">
    <property type="entry name" value="AmpC-like"/>
</dbReference>
<keyword evidence="1" id="KW-0472">Membrane</keyword>
<feature type="domain" description="Beta-lactamase-related" evidence="3">
    <location>
        <begin position="56"/>
        <end position="368"/>
    </location>
</feature>
<dbReference type="RefSeq" id="WP_161815809.1">
    <property type="nucleotide sequence ID" value="NZ_BLJN01000008.1"/>
</dbReference>
<evidence type="ECO:0000313" key="4">
    <source>
        <dbReference type="EMBL" id="GFE84208.1"/>
    </source>
</evidence>
<organism evidence="4 5">
    <name type="scientific">Steroidobacter agaridevorans</name>
    <dbReference type="NCBI Taxonomy" id="2695856"/>
    <lineage>
        <taxon>Bacteria</taxon>
        <taxon>Pseudomonadati</taxon>
        <taxon>Pseudomonadota</taxon>
        <taxon>Gammaproteobacteria</taxon>
        <taxon>Steroidobacterales</taxon>
        <taxon>Steroidobacteraceae</taxon>
        <taxon>Steroidobacter</taxon>
    </lineage>
</organism>
<evidence type="ECO:0000256" key="2">
    <source>
        <dbReference type="SAM" id="SignalP"/>
    </source>
</evidence>
<feature type="signal peptide" evidence="2">
    <location>
        <begin position="1"/>
        <end position="22"/>
    </location>
</feature>
<dbReference type="AlphaFoldDB" id="A0A829YNE3"/>
<keyword evidence="2" id="KW-0732">Signal</keyword>
<name>A0A829YNE3_9GAMM</name>
<dbReference type="EMBL" id="BLJN01000008">
    <property type="protein sequence ID" value="GFE84208.1"/>
    <property type="molecule type" value="Genomic_DNA"/>
</dbReference>
<feature type="transmembrane region" description="Helical" evidence="1">
    <location>
        <begin position="506"/>
        <end position="529"/>
    </location>
</feature>
<gene>
    <name evidence="4" type="ORF">GCM10011487_62080</name>
</gene>
<feature type="transmembrane region" description="Helical" evidence="1">
    <location>
        <begin position="623"/>
        <end position="645"/>
    </location>
</feature>
<feature type="chain" id="PRO_5032388714" evidence="2">
    <location>
        <begin position="23"/>
        <end position="651"/>
    </location>
</feature>
<feature type="transmembrane region" description="Helical" evidence="1">
    <location>
        <begin position="550"/>
        <end position="574"/>
    </location>
</feature>
<reference evidence="5" key="1">
    <citation type="submission" date="2020-01" db="EMBL/GenBank/DDBJ databases">
        <title>'Steroidobacter agaridevorans' sp. nov., agar-degrading bacteria isolated from rhizosphere soils.</title>
        <authorList>
            <person name="Ikenaga M."/>
            <person name="Kataoka M."/>
            <person name="Murouchi A."/>
            <person name="Katsuragi S."/>
            <person name="Sakai M."/>
        </authorList>
    </citation>
    <scope>NUCLEOTIDE SEQUENCE [LARGE SCALE GENOMIC DNA]</scope>
    <source>
        <strain evidence="5">YU21-B</strain>
    </source>
</reference>
<dbReference type="InterPro" id="IPR012338">
    <property type="entry name" value="Beta-lactam/transpept-like"/>
</dbReference>
<dbReference type="InterPro" id="IPR001466">
    <property type="entry name" value="Beta-lactam-related"/>
</dbReference>
<dbReference type="PANTHER" id="PTHR46825:SF9">
    <property type="entry name" value="BETA-LACTAMASE-RELATED DOMAIN-CONTAINING PROTEIN"/>
    <property type="match status" value="1"/>
</dbReference>
<dbReference type="Pfam" id="PF00144">
    <property type="entry name" value="Beta-lactamase"/>
    <property type="match status" value="1"/>
</dbReference>
<feature type="transmembrane region" description="Helical" evidence="1">
    <location>
        <begin position="586"/>
        <end position="611"/>
    </location>
</feature>
<dbReference type="PANTHER" id="PTHR46825">
    <property type="entry name" value="D-ALANYL-D-ALANINE-CARBOXYPEPTIDASE/ENDOPEPTIDASE AMPH"/>
    <property type="match status" value="1"/>
</dbReference>
<keyword evidence="1" id="KW-0812">Transmembrane</keyword>
<proteinExistence type="predicted"/>